<feature type="compositionally biased region" description="Low complexity" evidence="1">
    <location>
        <begin position="84"/>
        <end position="97"/>
    </location>
</feature>
<feature type="compositionally biased region" description="Pro residues" evidence="1">
    <location>
        <begin position="995"/>
        <end position="1006"/>
    </location>
</feature>
<accession>A0A836BU27</accession>
<organism evidence="2 3">
    <name type="scientific">Edaphochlamys debaryana</name>
    <dbReference type="NCBI Taxonomy" id="47281"/>
    <lineage>
        <taxon>Eukaryota</taxon>
        <taxon>Viridiplantae</taxon>
        <taxon>Chlorophyta</taxon>
        <taxon>core chlorophytes</taxon>
        <taxon>Chlorophyceae</taxon>
        <taxon>CS clade</taxon>
        <taxon>Chlamydomonadales</taxon>
        <taxon>Chlamydomonadales incertae sedis</taxon>
        <taxon>Edaphochlamys</taxon>
    </lineage>
</organism>
<evidence type="ECO:0000256" key="1">
    <source>
        <dbReference type="SAM" id="MobiDB-lite"/>
    </source>
</evidence>
<feature type="compositionally biased region" description="Low complexity" evidence="1">
    <location>
        <begin position="629"/>
        <end position="640"/>
    </location>
</feature>
<feature type="region of interest" description="Disordered" evidence="1">
    <location>
        <begin position="936"/>
        <end position="1007"/>
    </location>
</feature>
<feature type="compositionally biased region" description="Low complexity" evidence="1">
    <location>
        <begin position="664"/>
        <end position="673"/>
    </location>
</feature>
<feature type="region of interest" description="Disordered" evidence="1">
    <location>
        <begin position="664"/>
        <end position="696"/>
    </location>
</feature>
<keyword evidence="3" id="KW-1185">Reference proteome</keyword>
<protein>
    <submittedName>
        <fullName evidence="2">Uncharacterized protein</fullName>
    </submittedName>
</protein>
<feature type="compositionally biased region" description="Low complexity" evidence="1">
    <location>
        <begin position="843"/>
        <end position="862"/>
    </location>
</feature>
<dbReference type="AlphaFoldDB" id="A0A836BU27"/>
<feature type="region of interest" description="Disordered" evidence="1">
    <location>
        <begin position="715"/>
        <end position="791"/>
    </location>
</feature>
<sequence>MDSCASDPQAAVARQRLMLDCGMRGIGSSTVVQGHGVLSGCSLPLPDCPRGPAAAVWLDPEDARLAEGACDSDDETSGRPSDQGLAAGSSTCGAAGSDLRGDTCGSLPSAPPPPAVGRDEAGKAVQQQQQHPLGALSGPRRPASARAELQPEKGQPSGSGRSCTLALLAVVAARVANGEASESTSCNGPRGALVGPRPSSAPGSTRAAARSPRAAASGLPAAVGAAWRTAAPAVAAGSTTSTSGEPTFSPRDGSGAAVGACSDAVSPPSAAVGPCGGGRHPTDGVTAPEPPAKRPCVESATSPRSPRAWASTGVAALPASEPPSAAVPQRMQERTLPRSQDALLACAAASPPPTPPCAVSTTPPASPLTPLPGFVTPATSGGVAASGQGLAVPLLVPRCGSAAAASTPGCVQGMPFPSYASAASMALALAYGGNPYGAVPADWQTVRGPAPPCRCAACGGGSGGGAPPGAGVGGLSPTPSLPGCCSADLGSSGGPLPAAQAAGASLPSGPHPQAVGPALYRPALPAALPAVPQQLPPGCPAGCPGCPPPAQAAPLVLAPAPHPWPQGFAASVPPPPPAPAGPGASAPAWASLHPPNPFALRPHHPTPQPIAYPPAQGFAPGPGTQGAAPSQSPGLQLSPPHHAPMTVPPLRWFAASYGGAPPSSNGAGAGPAPMDVDSAASPRLSRYEPASLPQPRCPHAARLYAKLNAAPGFGAATRPLSRSEGGAGGAGYGPPPQPISPAPTLSSGLGPGSLPAQAPPPGPAGLAQPWRKAAHLPPPGAPGSADPPLLRSCQSAPLATVLAAAGLAPPHQAAPRPALSPIAASPLGSPRTAQPPPAPAAPPKATAPAAAGQAPASKAVVPGNGGPPAPPPGPPQPAERAPPAEAVAAATRFLSALVDSLRTKPSRQAVAPAAAAASASVSTAAAAPKAPLPMPAAEGPSVATGAAKAAHPGPMTRGPALPGRSAAPPSSTAVGVPQWARASAAQQACKRSGSVPPPNAPSPVPVPAGMCLCPQCRPAAGPPGPR</sequence>
<gene>
    <name evidence="2" type="ORF">HYH03_012342</name>
</gene>
<feature type="region of interest" description="Disordered" evidence="1">
    <location>
        <begin position="810"/>
        <end position="886"/>
    </location>
</feature>
<reference evidence="2" key="1">
    <citation type="journal article" date="2020" name="bioRxiv">
        <title>Comparative genomics of Chlamydomonas.</title>
        <authorList>
            <person name="Craig R.J."/>
            <person name="Hasan A.R."/>
            <person name="Ness R.W."/>
            <person name="Keightley P.D."/>
        </authorList>
    </citation>
    <scope>NUCLEOTIDE SEQUENCE</scope>
    <source>
        <strain evidence="2">CCAP 11/70</strain>
    </source>
</reference>
<evidence type="ECO:0000313" key="2">
    <source>
        <dbReference type="EMBL" id="KAG2489116.1"/>
    </source>
</evidence>
<feature type="region of interest" description="Disordered" evidence="1">
    <location>
        <begin position="68"/>
        <end position="162"/>
    </location>
</feature>
<feature type="compositionally biased region" description="Low complexity" evidence="1">
    <location>
        <begin position="195"/>
        <end position="237"/>
    </location>
</feature>
<comment type="caution">
    <text evidence="2">The sequence shown here is derived from an EMBL/GenBank/DDBJ whole genome shotgun (WGS) entry which is preliminary data.</text>
</comment>
<feature type="region of interest" description="Disordered" evidence="1">
    <location>
        <begin position="178"/>
        <end position="306"/>
    </location>
</feature>
<proteinExistence type="predicted"/>
<feature type="region of interest" description="Disordered" evidence="1">
    <location>
        <begin position="567"/>
        <end position="646"/>
    </location>
</feature>
<name>A0A836BU27_9CHLO</name>
<dbReference type="Proteomes" id="UP000612055">
    <property type="component" value="Unassembled WGS sequence"/>
</dbReference>
<feature type="compositionally biased region" description="Pro residues" evidence="1">
    <location>
        <begin position="833"/>
        <end position="842"/>
    </location>
</feature>
<dbReference type="EMBL" id="JAEHOE010000076">
    <property type="protein sequence ID" value="KAG2489116.1"/>
    <property type="molecule type" value="Genomic_DNA"/>
</dbReference>
<evidence type="ECO:0000313" key="3">
    <source>
        <dbReference type="Proteomes" id="UP000612055"/>
    </source>
</evidence>
<feature type="compositionally biased region" description="Low complexity" evidence="1">
    <location>
        <begin position="581"/>
        <end position="591"/>
    </location>
</feature>
<feature type="compositionally biased region" description="Pro residues" evidence="1">
    <location>
        <begin position="865"/>
        <end position="877"/>
    </location>
</feature>